<dbReference type="PANTHER" id="PTHR28165:SF1">
    <property type="entry name" value="NON-CLASSICAL EXPORT PROTEIN 2-RELATED"/>
    <property type="match status" value="1"/>
</dbReference>
<feature type="transmembrane region" description="Helical" evidence="5">
    <location>
        <begin position="132"/>
        <end position="152"/>
    </location>
</feature>
<sequence>MEVIPLILRFIQLIFLIILTGLIGNVIALDVDASTTARAAINFTMFVIALSWVVALFGLVAALFQSVAIPLVMLIFDAAATLFTVVAGIVLAAKLGTPNCGNLANDSYGHKWIAYGSADDAKRCREIQAGTVFMWLLLAAFSAALTLAIMSWRRTGGSVRSGPTMSQVVV</sequence>
<keyword evidence="4 5" id="KW-0472">Membrane</keyword>
<dbReference type="EMBL" id="JAULSX010000001">
    <property type="protein sequence ID" value="KAK3499024.1"/>
    <property type="molecule type" value="Genomic_DNA"/>
</dbReference>
<feature type="transmembrane region" description="Helical" evidence="5">
    <location>
        <begin position="6"/>
        <end position="28"/>
    </location>
</feature>
<evidence type="ECO:0000256" key="1">
    <source>
        <dbReference type="ARBA" id="ARBA00004141"/>
    </source>
</evidence>
<dbReference type="GO" id="GO:0032126">
    <property type="term" value="C:eisosome"/>
    <property type="evidence" value="ECO:0007669"/>
    <property type="project" value="TreeGrafter"/>
</dbReference>
<feature type="transmembrane region" description="Helical" evidence="5">
    <location>
        <begin position="40"/>
        <end position="64"/>
    </location>
</feature>
<organism evidence="7 8">
    <name type="scientific">Neurospora hispaniola</name>
    <dbReference type="NCBI Taxonomy" id="588809"/>
    <lineage>
        <taxon>Eukaryota</taxon>
        <taxon>Fungi</taxon>
        <taxon>Dikarya</taxon>
        <taxon>Ascomycota</taxon>
        <taxon>Pezizomycotina</taxon>
        <taxon>Sordariomycetes</taxon>
        <taxon>Sordariomycetidae</taxon>
        <taxon>Sordariales</taxon>
        <taxon>Sordariaceae</taxon>
        <taxon>Neurospora</taxon>
    </lineage>
</organism>
<accession>A0AAJ0IEZ7</accession>
<evidence type="ECO:0000256" key="4">
    <source>
        <dbReference type="ARBA" id="ARBA00023136"/>
    </source>
</evidence>
<proteinExistence type="predicted"/>
<feature type="transmembrane region" description="Helical" evidence="5">
    <location>
        <begin position="70"/>
        <end position="93"/>
    </location>
</feature>
<dbReference type="InterPro" id="IPR008253">
    <property type="entry name" value="Marvel"/>
</dbReference>
<keyword evidence="3 5" id="KW-1133">Transmembrane helix</keyword>
<gene>
    <name evidence="7" type="ORF">B0T23DRAFT_6459</name>
</gene>
<evidence type="ECO:0000313" key="8">
    <source>
        <dbReference type="Proteomes" id="UP001285908"/>
    </source>
</evidence>
<dbReference type="GO" id="GO:0072659">
    <property type="term" value="P:protein localization to plasma membrane"/>
    <property type="evidence" value="ECO:0007669"/>
    <property type="project" value="TreeGrafter"/>
</dbReference>
<dbReference type="GO" id="GO:0070941">
    <property type="term" value="P:eisosome assembly"/>
    <property type="evidence" value="ECO:0007669"/>
    <property type="project" value="TreeGrafter"/>
</dbReference>
<evidence type="ECO:0000256" key="2">
    <source>
        <dbReference type="ARBA" id="ARBA00022692"/>
    </source>
</evidence>
<keyword evidence="2 5" id="KW-0812">Transmembrane</keyword>
<dbReference type="Proteomes" id="UP001285908">
    <property type="component" value="Unassembled WGS sequence"/>
</dbReference>
<dbReference type="GO" id="GO:0005886">
    <property type="term" value="C:plasma membrane"/>
    <property type="evidence" value="ECO:0007669"/>
    <property type="project" value="TreeGrafter"/>
</dbReference>
<evidence type="ECO:0000256" key="3">
    <source>
        <dbReference type="ARBA" id="ARBA00022989"/>
    </source>
</evidence>
<name>A0AAJ0IEZ7_9PEZI</name>
<dbReference type="InterPro" id="IPR052649">
    <property type="entry name" value="NCE102-like"/>
</dbReference>
<protein>
    <submittedName>
        <fullName evidence="7">Marvel domain-containing protein</fullName>
    </submittedName>
</protein>
<keyword evidence="8" id="KW-1185">Reference proteome</keyword>
<dbReference type="GeneID" id="87879204"/>
<dbReference type="AlphaFoldDB" id="A0AAJ0IEZ7"/>
<reference evidence="7 8" key="1">
    <citation type="journal article" date="2023" name="Mol. Phylogenet. Evol.">
        <title>Genome-scale phylogeny and comparative genomics of the fungal order Sordariales.</title>
        <authorList>
            <person name="Hensen N."/>
            <person name="Bonometti L."/>
            <person name="Westerberg I."/>
            <person name="Brannstrom I.O."/>
            <person name="Guillou S."/>
            <person name="Cros-Aarteil S."/>
            <person name="Calhoun S."/>
            <person name="Haridas S."/>
            <person name="Kuo A."/>
            <person name="Mondo S."/>
            <person name="Pangilinan J."/>
            <person name="Riley R."/>
            <person name="LaButti K."/>
            <person name="Andreopoulos B."/>
            <person name="Lipzen A."/>
            <person name="Chen C."/>
            <person name="Yan M."/>
            <person name="Daum C."/>
            <person name="Ng V."/>
            <person name="Clum A."/>
            <person name="Steindorff A."/>
            <person name="Ohm R.A."/>
            <person name="Martin F."/>
            <person name="Silar P."/>
            <person name="Natvig D.O."/>
            <person name="Lalanne C."/>
            <person name="Gautier V."/>
            <person name="Ament-Velasquez S.L."/>
            <person name="Kruys A."/>
            <person name="Hutchinson M.I."/>
            <person name="Powell A.J."/>
            <person name="Barry K."/>
            <person name="Miller A.N."/>
            <person name="Grigoriev I.V."/>
            <person name="Debuchy R."/>
            <person name="Gladieux P."/>
            <person name="Hiltunen Thoren M."/>
            <person name="Johannesson H."/>
        </authorList>
    </citation>
    <scope>NUCLEOTIDE SEQUENCE [LARGE SCALE GENOMIC DNA]</scope>
    <source>
        <strain evidence="7 8">FGSC 10403</strain>
    </source>
</reference>
<evidence type="ECO:0000259" key="6">
    <source>
        <dbReference type="Pfam" id="PF01284"/>
    </source>
</evidence>
<feature type="domain" description="MARVEL" evidence="6">
    <location>
        <begin position="4"/>
        <end position="145"/>
    </location>
</feature>
<dbReference type="Pfam" id="PF01284">
    <property type="entry name" value="MARVEL"/>
    <property type="match status" value="1"/>
</dbReference>
<evidence type="ECO:0000313" key="7">
    <source>
        <dbReference type="EMBL" id="KAK3499024.1"/>
    </source>
</evidence>
<dbReference type="PANTHER" id="PTHR28165">
    <property type="entry name" value="NON-CLASSICAL EXPORT PROTEIN 2-RELATED"/>
    <property type="match status" value="1"/>
</dbReference>
<comment type="caution">
    <text evidence="7">The sequence shown here is derived from an EMBL/GenBank/DDBJ whole genome shotgun (WGS) entry which is preliminary data.</text>
</comment>
<comment type="subcellular location">
    <subcellularLocation>
        <location evidence="1">Membrane</location>
        <topology evidence="1">Multi-pass membrane protein</topology>
    </subcellularLocation>
</comment>
<dbReference type="RefSeq" id="XP_062696657.1">
    <property type="nucleotide sequence ID" value="XM_062841582.1"/>
</dbReference>
<evidence type="ECO:0000256" key="5">
    <source>
        <dbReference type="SAM" id="Phobius"/>
    </source>
</evidence>